<reference evidence="1 2" key="1">
    <citation type="submission" date="2016-08" db="EMBL/GenBank/DDBJ databases">
        <title>Hymenobacter coccineus sp. nov., Hymenobacter lapidarius sp. nov. and Hymenobacter glacialis sp. nov., isolated from Antarctic soil.</title>
        <authorList>
            <person name="Sedlacek I."/>
            <person name="Kralova S."/>
            <person name="Kyrova K."/>
            <person name="Maslanova I."/>
            <person name="Stankova E."/>
            <person name="Vrbovska V."/>
            <person name="Nemec M."/>
            <person name="Bartak M."/>
            <person name="Svec P."/>
            <person name="Busse H.-J."/>
            <person name="Pantucek R."/>
        </authorList>
    </citation>
    <scope>NUCLEOTIDE SEQUENCE [LARGE SCALE GENOMIC DNA]</scope>
    <source>
        <strain evidence="1 2">CCM 8649</strain>
    </source>
</reference>
<name>A0A1G1SU22_9BACT</name>
<dbReference type="SUPFAM" id="SSF53474">
    <property type="entry name" value="alpha/beta-Hydrolases"/>
    <property type="match status" value="1"/>
</dbReference>
<dbReference type="AlphaFoldDB" id="A0A1G1SU22"/>
<gene>
    <name evidence="1" type="ORF">BEN49_02885</name>
</gene>
<sequence>MRAARHAEPRLSPRWAAVGHSDGGHGVLYAEAYAAEAPELAFVGAVAFAPFTSVAAIVAFNGEQATRDPAQAMDYVVQQNFNVGLLAAGLRVRDSAFDLSTIMGTDLQRLMPSFTTKGSVKIVADLTQAIQAKTLAAFSGFKPEWATVPAMQAFLAANDPAVLPGFTLRQPTLVLQGTADASVPEPLTAAFTAPLLAAEAPVIYHPYAGADHFTILPQALPEALAFMAEHLG</sequence>
<organism evidence="1 2">
    <name type="scientific">Hymenobacter coccineus</name>
    <dbReference type="NCBI Taxonomy" id="1908235"/>
    <lineage>
        <taxon>Bacteria</taxon>
        <taxon>Pseudomonadati</taxon>
        <taxon>Bacteroidota</taxon>
        <taxon>Cytophagia</taxon>
        <taxon>Cytophagales</taxon>
        <taxon>Hymenobacteraceae</taxon>
        <taxon>Hymenobacter</taxon>
    </lineage>
</organism>
<protein>
    <recommendedName>
        <fullName evidence="3">Peptidase S9 prolyl oligopeptidase catalytic domain-containing protein</fullName>
    </recommendedName>
</protein>
<dbReference type="Gene3D" id="3.40.50.1820">
    <property type="entry name" value="alpha/beta hydrolase"/>
    <property type="match status" value="2"/>
</dbReference>
<evidence type="ECO:0000313" key="1">
    <source>
        <dbReference type="EMBL" id="OGX82112.1"/>
    </source>
</evidence>
<dbReference type="EMBL" id="MDZA01000437">
    <property type="protein sequence ID" value="OGX82112.1"/>
    <property type="molecule type" value="Genomic_DNA"/>
</dbReference>
<dbReference type="PANTHER" id="PTHR34853:SF1">
    <property type="entry name" value="LIPASE 5"/>
    <property type="match status" value="1"/>
</dbReference>
<proteinExistence type="predicted"/>
<accession>A0A1G1SU22</accession>
<dbReference type="InterPro" id="IPR005152">
    <property type="entry name" value="Lipase_secreted"/>
</dbReference>
<dbReference type="InterPro" id="IPR029058">
    <property type="entry name" value="AB_hydrolase_fold"/>
</dbReference>
<comment type="caution">
    <text evidence="1">The sequence shown here is derived from an EMBL/GenBank/DDBJ whole genome shotgun (WGS) entry which is preliminary data.</text>
</comment>
<evidence type="ECO:0008006" key="3">
    <source>
        <dbReference type="Google" id="ProtNLM"/>
    </source>
</evidence>
<dbReference type="GO" id="GO:0016042">
    <property type="term" value="P:lipid catabolic process"/>
    <property type="evidence" value="ECO:0007669"/>
    <property type="project" value="InterPro"/>
</dbReference>
<evidence type="ECO:0000313" key="2">
    <source>
        <dbReference type="Proteomes" id="UP000177506"/>
    </source>
</evidence>
<keyword evidence="2" id="KW-1185">Reference proteome</keyword>
<dbReference type="PANTHER" id="PTHR34853">
    <property type="match status" value="1"/>
</dbReference>
<dbReference type="Proteomes" id="UP000177506">
    <property type="component" value="Unassembled WGS sequence"/>
</dbReference>
<dbReference type="GO" id="GO:0004806">
    <property type="term" value="F:triacylglycerol lipase activity"/>
    <property type="evidence" value="ECO:0007669"/>
    <property type="project" value="InterPro"/>
</dbReference>